<dbReference type="Gene3D" id="2.130.10.10">
    <property type="entry name" value="YVTN repeat-like/Quinoprotein amine dehydrogenase"/>
    <property type="match status" value="1"/>
</dbReference>
<dbReference type="Pfam" id="PF03178">
    <property type="entry name" value="CPSF_A"/>
    <property type="match status" value="1"/>
</dbReference>
<dbReference type="InterPro" id="IPR050358">
    <property type="entry name" value="RSE1/DDB1/CFT1"/>
</dbReference>
<gene>
    <name evidence="2" type="ORF">EDS130_LOCUS40426</name>
    <name evidence="3" type="ORF">XAT740_LOCUS42711</name>
</gene>
<keyword evidence="4" id="KW-1185">Reference proteome</keyword>
<proteinExistence type="predicted"/>
<sequence>MNFVDNSTSHYIAVGTTIVFEYDNDRQPIGRLILFSCRKVNVKNDFILFSDEIYSITVLRYNPSGHTFEEITTDVSPQPITGCQFIDDDTFVCTETHGNLLCYHKDHESTKELDRKLLTRLEQYHLAEQINIFRHGHFVTQQTSQSTIFLATCSLMAVTSGYIGLVVQLPPSLYRLLASLEKSLAQHIPNVGQIEHSTWRSIRADKQSTISSGFIDGDLIQLYLTY</sequence>
<evidence type="ECO:0000313" key="2">
    <source>
        <dbReference type="EMBL" id="CAF1465305.1"/>
    </source>
</evidence>
<dbReference type="AlphaFoldDB" id="A0A815WGL5"/>
<evidence type="ECO:0000259" key="1">
    <source>
        <dbReference type="Pfam" id="PF03178"/>
    </source>
</evidence>
<dbReference type="Proteomes" id="UP000663828">
    <property type="component" value="Unassembled WGS sequence"/>
</dbReference>
<dbReference type="InterPro" id="IPR015943">
    <property type="entry name" value="WD40/YVTN_repeat-like_dom_sf"/>
</dbReference>
<protein>
    <recommendedName>
        <fullName evidence="1">RSE1/DDB1/CPSF1 C-terminal domain-containing protein</fullName>
    </recommendedName>
</protein>
<reference evidence="3" key="1">
    <citation type="submission" date="2021-02" db="EMBL/GenBank/DDBJ databases">
        <authorList>
            <person name="Nowell W R."/>
        </authorList>
    </citation>
    <scope>NUCLEOTIDE SEQUENCE</scope>
</reference>
<dbReference type="GO" id="GO:0005634">
    <property type="term" value="C:nucleus"/>
    <property type="evidence" value="ECO:0007669"/>
    <property type="project" value="InterPro"/>
</dbReference>
<feature type="domain" description="RSE1/DDB1/CPSF1 C-terminal" evidence="1">
    <location>
        <begin position="40"/>
        <end position="224"/>
    </location>
</feature>
<dbReference type="Gene3D" id="1.10.150.910">
    <property type="match status" value="1"/>
</dbReference>
<dbReference type="InterPro" id="IPR004871">
    <property type="entry name" value="RSE1/DDB1/CPSF1_C"/>
</dbReference>
<dbReference type="OrthoDB" id="433457at2759"/>
<evidence type="ECO:0000313" key="4">
    <source>
        <dbReference type="Proteomes" id="UP000663828"/>
    </source>
</evidence>
<dbReference type="EMBL" id="CAJNOR010005156">
    <property type="protein sequence ID" value="CAF1548568.1"/>
    <property type="molecule type" value="Genomic_DNA"/>
</dbReference>
<comment type="caution">
    <text evidence="3">The sequence shown here is derived from an EMBL/GenBank/DDBJ whole genome shotgun (WGS) entry which is preliminary data.</text>
</comment>
<accession>A0A815WGL5</accession>
<dbReference type="Proteomes" id="UP000663852">
    <property type="component" value="Unassembled WGS sequence"/>
</dbReference>
<dbReference type="PANTHER" id="PTHR10644">
    <property type="entry name" value="DNA REPAIR/RNA PROCESSING CPSF FAMILY"/>
    <property type="match status" value="1"/>
</dbReference>
<dbReference type="GO" id="GO:0003676">
    <property type="term" value="F:nucleic acid binding"/>
    <property type="evidence" value="ECO:0007669"/>
    <property type="project" value="InterPro"/>
</dbReference>
<name>A0A815WGL5_ADIRI</name>
<evidence type="ECO:0000313" key="3">
    <source>
        <dbReference type="EMBL" id="CAF1548568.1"/>
    </source>
</evidence>
<dbReference type="EMBL" id="CAJNOJ010000487">
    <property type="protein sequence ID" value="CAF1465305.1"/>
    <property type="molecule type" value="Genomic_DNA"/>
</dbReference>
<organism evidence="3 4">
    <name type="scientific">Adineta ricciae</name>
    <name type="common">Rotifer</name>
    <dbReference type="NCBI Taxonomy" id="249248"/>
    <lineage>
        <taxon>Eukaryota</taxon>
        <taxon>Metazoa</taxon>
        <taxon>Spiralia</taxon>
        <taxon>Gnathifera</taxon>
        <taxon>Rotifera</taxon>
        <taxon>Eurotatoria</taxon>
        <taxon>Bdelloidea</taxon>
        <taxon>Adinetida</taxon>
        <taxon>Adinetidae</taxon>
        <taxon>Adineta</taxon>
    </lineage>
</organism>